<evidence type="ECO:0000313" key="3">
    <source>
        <dbReference type="Proteomes" id="UP001515480"/>
    </source>
</evidence>
<accession>A0AB34JG43</accession>
<dbReference type="Proteomes" id="UP001515480">
    <property type="component" value="Unassembled WGS sequence"/>
</dbReference>
<dbReference type="PROSITE" id="PS50096">
    <property type="entry name" value="IQ"/>
    <property type="match status" value="1"/>
</dbReference>
<evidence type="ECO:0000256" key="1">
    <source>
        <dbReference type="SAM" id="MobiDB-lite"/>
    </source>
</evidence>
<evidence type="ECO:0000313" key="2">
    <source>
        <dbReference type="EMBL" id="KAL1520859.1"/>
    </source>
</evidence>
<evidence type="ECO:0008006" key="4">
    <source>
        <dbReference type="Google" id="ProtNLM"/>
    </source>
</evidence>
<name>A0AB34JG43_PRYPA</name>
<feature type="region of interest" description="Disordered" evidence="1">
    <location>
        <begin position="248"/>
        <end position="291"/>
    </location>
</feature>
<feature type="region of interest" description="Disordered" evidence="1">
    <location>
        <begin position="1"/>
        <end position="23"/>
    </location>
</feature>
<sequence>MYCRLHRQRPVTPRGVGGESASPPGMSVLLDLRGRAMKEIDEAFFEMTTAAEAARERETAACVRLQKVWRGRVLRWVLKFWTWHACLMERCARGYLGRLRSLRKQLRRDEERQRAFFEAHAIVIQLRFRGFYSRKYVHNFYARKAYVAAVLHKGKVLQKDLQQRLDEQIHKHATSVEQEGRQKVSTLAARLHHLRSTNAVPGMYNSPYHVGYHPTAFGVSIEDHLRSAIRPVVQKELLERSAKGLKPIQSLPPIKPQLSPGPYDSVKQGEREESWISKTKRVSPDDFLPPGRSELRYQSSVHINAGYHPPPTHLEREVDKSKWVTQKGFVSAVPSDRLVSSGGSQKAYLD</sequence>
<gene>
    <name evidence="2" type="ORF">AB1Y20_022420</name>
</gene>
<dbReference type="EMBL" id="JBGBPQ010000008">
    <property type="protein sequence ID" value="KAL1520859.1"/>
    <property type="molecule type" value="Genomic_DNA"/>
</dbReference>
<dbReference type="AlphaFoldDB" id="A0AB34JG43"/>
<proteinExistence type="predicted"/>
<reference evidence="2 3" key="1">
    <citation type="journal article" date="2024" name="Science">
        <title>Giant polyketide synthase enzymes in the biosynthesis of giant marine polyether toxins.</title>
        <authorList>
            <person name="Fallon T.R."/>
            <person name="Shende V.V."/>
            <person name="Wierzbicki I.H."/>
            <person name="Pendleton A.L."/>
            <person name="Watervoot N.F."/>
            <person name="Auber R.P."/>
            <person name="Gonzalez D.J."/>
            <person name="Wisecaver J.H."/>
            <person name="Moore B.S."/>
        </authorList>
    </citation>
    <scope>NUCLEOTIDE SEQUENCE [LARGE SCALE GENOMIC DNA]</scope>
    <source>
        <strain evidence="2 3">12B1</strain>
    </source>
</reference>
<organism evidence="2 3">
    <name type="scientific">Prymnesium parvum</name>
    <name type="common">Toxic golden alga</name>
    <dbReference type="NCBI Taxonomy" id="97485"/>
    <lineage>
        <taxon>Eukaryota</taxon>
        <taxon>Haptista</taxon>
        <taxon>Haptophyta</taxon>
        <taxon>Prymnesiophyceae</taxon>
        <taxon>Prymnesiales</taxon>
        <taxon>Prymnesiaceae</taxon>
        <taxon>Prymnesium</taxon>
    </lineage>
</organism>
<comment type="caution">
    <text evidence="2">The sequence shown here is derived from an EMBL/GenBank/DDBJ whole genome shotgun (WGS) entry which is preliminary data.</text>
</comment>
<protein>
    <recommendedName>
        <fullName evidence="4">Spermatogenesis-associated protein 17</fullName>
    </recommendedName>
</protein>
<keyword evidence="3" id="KW-1185">Reference proteome</keyword>